<keyword evidence="1" id="KW-0472">Membrane</keyword>
<reference evidence="2 3" key="1">
    <citation type="submission" date="2016-10" db="EMBL/GenBank/DDBJ databases">
        <authorList>
            <person name="de Groot N.N."/>
        </authorList>
    </citation>
    <scope>NUCLEOTIDE SEQUENCE [LARGE SCALE GENOMIC DNA]</scope>
    <source>
        <strain evidence="2 3">OK461</strain>
    </source>
</reference>
<proteinExistence type="predicted"/>
<feature type="transmembrane region" description="Helical" evidence="1">
    <location>
        <begin position="50"/>
        <end position="81"/>
    </location>
</feature>
<keyword evidence="1" id="KW-0812">Transmembrane</keyword>
<accession>A0A1I2M8Z3</accession>
<dbReference type="Proteomes" id="UP000181942">
    <property type="component" value="Unassembled WGS sequence"/>
</dbReference>
<gene>
    <name evidence="2" type="ORF">SAMN02787118_1138</name>
</gene>
<dbReference type="EMBL" id="FONR01000013">
    <property type="protein sequence ID" value="SFF87932.1"/>
    <property type="molecule type" value="Genomic_DNA"/>
</dbReference>
<feature type="transmembrane region" description="Helical" evidence="1">
    <location>
        <begin position="20"/>
        <end position="41"/>
    </location>
</feature>
<name>A0A1I2M8Z3_9ACTN</name>
<dbReference type="AlphaFoldDB" id="A0A1I2M8Z3"/>
<keyword evidence="1" id="KW-1133">Transmembrane helix</keyword>
<evidence type="ECO:0000313" key="3">
    <source>
        <dbReference type="Proteomes" id="UP000181942"/>
    </source>
</evidence>
<organism evidence="2 3">
    <name type="scientific">Streptomyces mirabilis</name>
    <dbReference type="NCBI Taxonomy" id="68239"/>
    <lineage>
        <taxon>Bacteria</taxon>
        <taxon>Bacillati</taxon>
        <taxon>Actinomycetota</taxon>
        <taxon>Actinomycetes</taxon>
        <taxon>Kitasatosporales</taxon>
        <taxon>Streptomycetaceae</taxon>
        <taxon>Streptomyces</taxon>
    </lineage>
</organism>
<feature type="transmembrane region" description="Helical" evidence="1">
    <location>
        <begin position="93"/>
        <end position="113"/>
    </location>
</feature>
<sequence length="202" mass="21637">MEDVGLRQRFVGLRQPWQSGHALLVIPVVLIVVITVVDILVPADVHLGPLLVIASAITASFAGPLLTGVIGALAVAAQAFIGWHFGVLFSRNVMVHVLALAVLSSLIVFFCVVRTQHRRQPAQVRSVAEAAQHVPLWPLPDRPGPLQVACLYLVDKDEAQIGGDLYPAPPLGIGLGPADHTLDLSSFEAGDTASELRSWNRM</sequence>
<evidence type="ECO:0000256" key="1">
    <source>
        <dbReference type="SAM" id="Phobius"/>
    </source>
</evidence>
<evidence type="ECO:0000313" key="2">
    <source>
        <dbReference type="EMBL" id="SFF87932.1"/>
    </source>
</evidence>
<protein>
    <submittedName>
        <fullName evidence="2">Uncharacterized protein</fullName>
    </submittedName>
</protein>